<proteinExistence type="predicted"/>
<evidence type="ECO:0000256" key="1">
    <source>
        <dbReference type="ARBA" id="ARBA00023002"/>
    </source>
</evidence>
<dbReference type="InterPro" id="IPR000683">
    <property type="entry name" value="Gfo/Idh/MocA-like_OxRdtase_N"/>
</dbReference>
<sequence>MRAIVIGTGFGARVVAPTYESLGIACTVVSPHDDAAVRAACAERVDLVSVHSPPFLHHAHVMAALDHGHAVLCDKPFGRDAPEARAMRDRARALGVLHFLNFEFRQQPARVRLKALLDEGRIGMLRHVGWSVIGSGLRGQKHRWLFEAEQAGGWLGAYGSHAIDTLRFLTGSEVAQCSAVARTEITTRPDKQGVMRRSTAEDAFSSWMRMENGCTVAFDTAYSAPITLPQRLTLLGSDGVLELVDDRRLTLRMPDRPDESFDFTPPDGDPHIGSLVPWLERVAAALRDGRQIAPDFDDGVAVAETMDAMRASFSANAGAVVP</sequence>
<dbReference type="Pfam" id="PF22725">
    <property type="entry name" value="GFO_IDH_MocA_C3"/>
    <property type="match status" value="1"/>
</dbReference>
<protein>
    <submittedName>
        <fullName evidence="4">Gfo/Idh/MocA family oxidoreductase</fullName>
    </submittedName>
</protein>
<evidence type="ECO:0000313" key="4">
    <source>
        <dbReference type="EMBL" id="TVV70953.1"/>
    </source>
</evidence>
<comment type="caution">
    <text evidence="4">The sequence shown here is derived from an EMBL/GenBank/DDBJ whole genome shotgun (WGS) entry which is preliminary data.</text>
</comment>
<accession>A0A558QUX5</accession>
<evidence type="ECO:0000259" key="2">
    <source>
        <dbReference type="Pfam" id="PF01408"/>
    </source>
</evidence>
<keyword evidence="1" id="KW-0560">Oxidoreductase</keyword>
<dbReference type="PANTHER" id="PTHR43818">
    <property type="entry name" value="BCDNA.GH03377"/>
    <property type="match status" value="1"/>
</dbReference>
<dbReference type="GO" id="GO:0016491">
    <property type="term" value="F:oxidoreductase activity"/>
    <property type="evidence" value="ECO:0007669"/>
    <property type="project" value="UniProtKB-KW"/>
</dbReference>
<evidence type="ECO:0000259" key="3">
    <source>
        <dbReference type="Pfam" id="PF22725"/>
    </source>
</evidence>
<dbReference type="Proteomes" id="UP000318681">
    <property type="component" value="Unassembled WGS sequence"/>
</dbReference>
<dbReference type="RefSeq" id="WP_145154854.1">
    <property type="nucleotide sequence ID" value="NZ_VNIM01000102.1"/>
</dbReference>
<dbReference type="EMBL" id="VNIM01000102">
    <property type="protein sequence ID" value="TVV70953.1"/>
    <property type="molecule type" value="Genomic_DNA"/>
</dbReference>
<dbReference type="Pfam" id="PF01408">
    <property type="entry name" value="GFO_IDH_MocA"/>
    <property type="match status" value="1"/>
</dbReference>
<dbReference type="InterPro" id="IPR055170">
    <property type="entry name" value="GFO_IDH_MocA-like_dom"/>
</dbReference>
<dbReference type="Gene3D" id="3.40.50.720">
    <property type="entry name" value="NAD(P)-binding Rossmann-like Domain"/>
    <property type="match status" value="1"/>
</dbReference>
<dbReference type="OrthoDB" id="9801953at2"/>
<dbReference type="SUPFAM" id="SSF51735">
    <property type="entry name" value="NAD(P)-binding Rossmann-fold domains"/>
    <property type="match status" value="1"/>
</dbReference>
<evidence type="ECO:0000313" key="5">
    <source>
        <dbReference type="Proteomes" id="UP000318681"/>
    </source>
</evidence>
<name>A0A558QUX5_9SPHN</name>
<dbReference type="SUPFAM" id="SSF55347">
    <property type="entry name" value="Glyceraldehyde-3-phosphate dehydrogenase-like, C-terminal domain"/>
    <property type="match status" value="1"/>
</dbReference>
<keyword evidence="5" id="KW-1185">Reference proteome</keyword>
<dbReference type="PANTHER" id="PTHR43818:SF11">
    <property type="entry name" value="BCDNA.GH03377"/>
    <property type="match status" value="1"/>
</dbReference>
<feature type="domain" description="GFO/IDH/MocA-like oxidoreductase" evidence="3">
    <location>
        <begin position="112"/>
        <end position="242"/>
    </location>
</feature>
<dbReference type="InterPro" id="IPR050463">
    <property type="entry name" value="Gfo/Idh/MocA_oxidrdct_glycsds"/>
</dbReference>
<dbReference type="InterPro" id="IPR036291">
    <property type="entry name" value="NAD(P)-bd_dom_sf"/>
</dbReference>
<dbReference type="GO" id="GO:0000166">
    <property type="term" value="F:nucleotide binding"/>
    <property type="evidence" value="ECO:0007669"/>
    <property type="project" value="InterPro"/>
</dbReference>
<organism evidence="4 5">
    <name type="scientific">Alterirhizorhabdus solaris</name>
    <dbReference type="NCBI Taxonomy" id="2529389"/>
    <lineage>
        <taxon>Bacteria</taxon>
        <taxon>Pseudomonadati</taxon>
        <taxon>Pseudomonadota</taxon>
        <taxon>Alphaproteobacteria</taxon>
        <taxon>Sphingomonadales</taxon>
        <taxon>Rhizorhabdaceae</taxon>
        <taxon>Alterirhizorhabdus</taxon>
    </lineage>
</organism>
<dbReference type="Gene3D" id="3.30.360.10">
    <property type="entry name" value="Dihydrodipicolinate Reductase, domain 2"/>
    <property type="match status" value="1"/>
</dbReference>
<dbReference type="AlphaFoldDB" id="A0A558QUX5"/>
<gene>
    <name evidence="4" type="ORF">FOY91_17885</name>
</gene>
<feature type="domain" description="Gfo/Idh/MocA-like oxidoreductase N-terminal" evidence="2">
    <location>
        <begin position="43"/>
        <end position="100"/>
    </location>
</feature>
<reference evidence="4 5" key="1">
    <citation type="submission" date="2019-07" db="EMBL/GenBank/DDBJ databases">
        <title>Sphingomonas solaris sp. nov., isolated from a solar panel from Boston, Massachusetts.</title>
        <authorList>
            <person name="Tanner K."/>
            <person name="Pascual J."/>
            <person name="Mancuso C."/>
            <person name="Pereto J."/>
            <person name="Khalil A."/>
            <person name="Vilanova C."/>
        </authorList>
    </citation>
    <scope>NUCLEOTIDE SEQUENCE [LARGE SCALE GENOMIC DNA]</scope>
    <source>
        <strain evidence="4 5">R4DWN</strain>
    </source>
</reference>